<feature type="region of interest" description="Disordered" evidence="1">
    <location>
        <begin position="97"/>
        <end position="170"/>
    </location>
</feature>
<evidence type="ECO:0000313" key="2">
    <source>
        <dbReference type="EMBL" id="OQV12863.1"/>
    </source>
</evidence>
<accession>A0A1W0WCI3</accession>
<sequence>MSSQKGNAKRTRPQKYQNQTVYKKDLYGTTAVTKQLDNIRIEGLCSRCTHIIEWKIKFKKYKKLTAPAICVKCSGRTIKEAYHTLCRPCAADADKCPKCCQPHHSSASSSAETSSRKLPSQSDQTTPMSLPPSKLSEEQLSSSPGKTIPALSSDEEDNSDFSGTDEDSDS</sequence>
<proteinExistence type="predicted"/>
<dbReference type="PANTHER" id="PTHR22876">
    <property type="entry name" value="ZGC:101016"/>
    <property type="match status" value="1"/>
</dbReference>
<dbReference type="Pfam" id="PF10217">
    <property type="entry name" value="DUF2039"/>
    <property type="match status" value="1"/>
</dbReference>
<comment type="caution">
    <text evidence="2">The sequence shown here is derived from an EMBL/GenBank/DDBJ whole genome shotgun (WGS) entry which is preliminary data.</text>
</comment>
<dbReference type="Proteomes" id="UP000192578">
    <property type="component" value="Unassembled WGS sequence"/>
</dbReference>
<protein>
    <submittedName>
        <fullName evidence="2">Uncharacterized protein</fullName>
    </submittedName>
</protein>
<dbReference type="InterPro" id="IPR019351">
    <property type="entry name" value="DUF2039"/>
</dbReference>
<dbReference type="EMBL" id="MTYJ01000135">
    <property type="protein sequence ID" value="OQV12863.1"/>
    <property type="molecule type" value="Genomic_DNA"/>
</dbReference>
<keyword evidence="3" id="KW-1185">Reference proteome</keyword>
<dbReference type="PANTHER" id="PTHR22876:SF5">
    <property type="entry name" value="CHROMOSOME 9 OPEN READING FRAME 85"/>
    <property type="match status" value="1"/>
</dbReference>
<organism evidence="2 3">
    <name type="scientific">Hypsibius exemplaris</name>
    <name type="common">Freshwater tardigrade</name>
    <dbReference type="NCBI Taxonomy" id="2072580"/>
    <lineage>
        <taxon>Eukaryota</taxon>
        <taxon>Metazoa</taxon>
        <taxon>Ecdysozoa</taxon>
        <taxon>Tardigrada</taxon>
        <taxon>Eutardigrada</taxon>
        <taxon>Parachela</taxon>
        <taxon>Hypsibioidea</taxon>
        <taxon>Hypsibiidae</taxon>
        <taxon>Hypsibius</taxon>
    </lineage>
</organism>
<feature type="compositionally biased region" description="Polar residues" evidence="1">
    <location>
        <begin position="116"/>
        <end position="128"/>
    </location>
</feature>
<reference evidence="3" key="1">
    <citation type="submission" date="2017-01" db="EMBL/GenBank/DDBJ databases">
        <title>Comparative genomics of anhydrobiosis in the tardigrade Hypsibius dujardini.</title>
        <authorList>
            <person name="Yoshida Y."/>
            <person name="Koutsovoulos G."/>
            <person name="Laetsch D."/>
            <person name="Stevens L."/>
            <person name="Kumar S."/>
            <person name="Horikawa D."/>
            <person name="Ishino K."/>
            <person name="Komine S."/>
            <person name="Tomita M."/>
            <person name="Blaxter M."/>
            <person name="Arakawa K."/>
        </authorList>
    </citation>
    <scope>NUCLEOTIDE SEQUENCE [LARGE SCALE GENOMIC DNA]</scope>
    <source>
        <strain evidence="3">Z151</strain>
    </source>
</reference>
<name>A0A1W0WCI3_HYPEX</name>
<gene>
    <name evidence="2" type="ORF">BV898_12883</name>
</gene>
<dbReference type="OrthoDB" id="250548at2759"/>
<dbReference type="AlphaFoldDB" id="A0A1W0WCI3"/>
<feature type="compositionally biased region" description="Acidic residues" evidence="1">
    <location>
        <begin position="153"/>
        <end position="170"/>
    </location>
</feature>
<evidence type="ECO:0000313" key="3">
    <source>
        <dbReference type="Proteomes" id="UP000192578"/>
    </source>
</evidence>
<evidence type="ECO:0000256" key="1">
    <source>
        <dbReference type="SAM" id="MobiDB-lite"/>
    </source>
</evidence>